<organism evidence="2 3">
    <name type="scientific">Aureimonas endophytica</name>
    <dbReference type="NCBI Taxonomy" id="2027858"/>
    <lineage>
        <taxon>Bacteria</taxon>
        <taxon>Pseudomonadati</taxon>
        <taxon>Pseudomonadota</taxon>
        <taxon>Alphaproteobacteria</taxon>
        <taxon>Hyphomicrobiales</taxon>
        <taxon>Aurantimonadaceae</taxon>
        <taxon>Aureimonas</taxon>
    </lineage>
</organism>
<dbReference type="Pfam" id="PF09954">
    <property type="entry name" value="DUF2188"/>
    <property type="match status" value="1"/>
</dbReference>
<evidence type="ECO:0008006" key="4">
    <source>
        <dbReference type="Google" id="ProtNLM"/>
    </source>
</evidence>
<feature type="region of interest" description="Disordered" evidence="1">
    <location>
        <begin position="38"/>
        <end position="84"/>
    </location>
</feature>
<dbReference type="EMBL" id="BMIQ01000006">
    <property type="protein sequence ID" value="GGE13694.1"/>
    <property type="molecule type" value="Genomic_DNA"/>
</dbReference>
<dbReference type="InterPro" id="IPR018691">
    <property type="entry name" value="DUF2188"/>
</dbReference>
<dbReference type="AlphaFoldDB" id="A0A916ZTN8"/>
<dbReference type="RefSeq" id="WP_188910956.1">
    <property type="nucleotide sequence ID" value="NZ_BMIQ01000006.1"/>
</dbReference>
<comment type="caution">
    <text evidence="2">The sequence shown here is derived from an EMBL/GenBank/DDBJ whole genome shotgun (WGS) entry which is preliminary data.</text>
</comment>
<reference evidence="2" key="1">
    <citation type="journal article" date="2014" name="Int. J. Syst. Evol. Microbiol.">
        <title>Complete genome sequence of Corynebacterium casei LMG S-19264T (=DSM 44701T), isolated from a smear-ripened cheese.</title>
        <authorList>
            <consortium name="US DOE Joint Genome Institute (JGI-PGF)"/>
            <person name="Walter F."/>
            <person name="Albersmeier A."/>
            <person name="Kalinowski J."/>
            <person name="Ruckert C."/>
        </authorList>
    </citation>
    <scope>NUCLEOTIDE SEQUENCE</scope>
    <source>
        <strain evidence="2">CGMCC 1.15367</strain>
    </source>
</reference>
<evidence type="ECO:0000313" key="2">
    <source>
        <dbReference type="EMBL" id="GGE13694.1"/>
    </source>
</evidence>
<reference evidence="2" key="2">
    <citation type="submission" date="2020-09" db="EMBL/GenBank/DDBJ databases">
        <authorList>
            <person name="Sun Q."/>
            <person name="Zhou Y."/>
        </authorList>
    </citation>
    <scope>NUCLEOTIDE SEQUENCE</scope>
    <source>
        <strain evidence="2">CGMCC 1.15367</strain>
    </source>
</reference>
<accession>A0A916ZTN8</accession>
<protein>
    <recommendedName>
        <fullName evidence="4">DUF2188 domain-containing protein</fullName>
    </recommendedName>
</protein>
<sequence>MSELNYEIVKHDGGWAYKVGDVFSETFPTHDHALAAARDAAERQGLAGETDGISWQDAEGRWHEEVADGADRPETHVVDGAKPH</sequence>
<feature type="compositionally biased region" description="Basic and acidic residues" evidence="1">
    <location>
        <begin position="58"/>
        <end position="84"/>
    </location>
</feature>
<name>A0A916ZTN8_9HYPH</name>
<proteinExistence type="predicted"/>
<evidence type="ECO:0000256" key="1">
    <source>
        <dbReference type="SAM" id="MobiDB-lite"/>
    </source>
</evidence>
<dbReference type="Proteomes" id="UP000644699">
    <property type="component" value="Unassembled WGS sequence"/>
</dbReference>
<keyword evidence="3" id="KW-1185">Reference proteome</keyword>
<evidence type="ECO:0000313" key="3">
    <source>
        <dbReference type="Proteomes" id="UP000644699"/>
    </source>
</evidence>
<gene>
    <name evidence="2" type="ORF">GCM10011390_36010</name>
</gene>
<feature type="compositionally biased region" description="Low complexity" evidence="1">
    <location>
        <begin position="38"/>
        <end position="47"/>
    </location>
</feature>